<proteinExistence type="predicted"/>
<protein>
    <submittedName>
        <fullName evidence="2">Jg19151 protein</fullName>
    </submittedName>
</protein>
<comment type="caution">
    <text evidence="2">The sequence shown here is derived from an EMBL/GenBank/DDBJ whole genome shotgun (WGS) entry which is preliminary data.</text>
</comment>
<feature type="signal peptide" evidence="1">
    <location>
        <begin position="1"/>
        <end position="19"/>
    </location>
</feature>
<feature type="chain" id="PRO_5035792138" evidence="1">
    <location>
        <begin position="20"/>
        <end position="96"/>
    </location>
</feature>
<dbReference type="EMBL" id="CAKXAJ010015560">
    <property type="protein sequence ID" value="CAH2216461.1"/>
    <property type="molecule type" value="Genomic_DNA"/>
</dbReference>
<organism evidence="2 3">
    <name type="scientific">Pararge aegeria aegeria</name>
    <dbReference type="NCBI Taxonomy" id="348720"/>
    <lineage>
        <taxon>Eukaryota</taxon>
        <taxon>Metazoa</taxon>
        <taxon>Ecdysozoa</taxon>
        <taxon>Arthropoda</taxon>
        <taxon>Hexapoda</taxon>
        <taxon>Insecta</taxon>
        <taxon>Pterygota</taxon>
        <taxon>Neoptera</taxon>
        <taxon>Endopterygota</taxon>
        <taxon>Lepidoptera</taxon>
        <taxon>Glossata</taxon>
        <taxon>Ditrysia</taxon>
        <taxon>Papilionoidea</taxon>
        <taxon>Nymphalidae</taxon>
        <taxon>Satyrinae</taxon>
        <taxon>Satyrini</taxon>
        <taxon>Parargina</taxon>
        <taxon>Pararge</taxon>
    </lineage>
</organism>
<gene>
    <name evidence="2" type="primary">jg19151</name>
    <name evidence="2" type="ORF">PAEG_LOCUS4507</name>
</gene>
<evidence type="ECO:0000313" key="3">
    <source>
        <dbReference type="Proteomes" id="UP000838756"/>
    </source>
</evidence>
<keyword evidence="1" id="KW-0732">Signal</keyword>
<dbReference type="Proteomes" id="UP000838756">
    <property type="component" value="Unassembled WGS sequence"/>
</dbReference>
<evidence type="ECO:0000313" key="2">
    <source>
        <dbReference type="EMBL" id="CAH2216461.1"/>
    </source>
</evidence>
<evidence type="ECO:0000256" key="1">
    <source>
        <dbReference type="SAM" id="SignalP"/>
    </source>
</evidence>
<keyword evidence="3" id="KW-1185">Reference proteome</keyword>
<sequence>MNLYLFFLVSVLGVLSTHAVPREATLGLLQNVVGKKGLLNNVVDTARTSHAKLKPCASCHFNSHSLQYSLKLLDKSVTRSSTRSSYALQYSLKLLA</sequence>
<reference evidence="2" key="1">
    <citation type="submission" date="2022-03" db="EMBL/GenBank/DDBJ databases">
        <authorList>
            <person name="Lindestad O."/>
        </authorList>
    </citation>
    <scope>NUCLEOTIDE SEQUENCE</scope>
</reference>
<accession>A0A8S4QMX8</accession>
<name>A0A8S4QMX8_9NEOP</name>
<dbReference type="AlphaFoldDB" id="A0A8S4QMX8"/>